<proteinExistence type="inferred from homology"/>
<feature type="binding site" evidence="5">
    <location>
        <position position="64"/>
    </location>
    <ligand>
        <name>substrate</name>
    </ligand>
</feature>
<evidence type="ECO:0000313" key="8">
    <source>
        <dbReference type="EMBL" id="KPB00804.1"/>
    </source>
</evidence>
<dbReference type="PIRSF" id="PIRSF015582">
    <property type="entry name" value="Cit_lyase_B"/>
    <property type="match status" value="1"/>
</dbReference>
<evidence type="ECO:0000313" key="9">
    <source>
        <dbReference type="Proteomes" id="UP000038011"/>
    </source>
</evidence>
<dbReference type="SUPFAM" id="SSF51621">
    <property type="entry name" value="Phosphoenolpyruvate/pyruvate domain"/>
    <property type="match status" value="1"/>
</dbReference>
<protein>
    <recommendedName>
        <fullName evidence="7">HpcH/HpaI aldolase/citrate lyase domain-containing protein</fullName>
    </recommendedName>
</protein>
<dbReference type="Pfam" id="PF03328">
    <property type="entry name" value="HpcH_HpaI"/>
    <property type="match status" value="1"/>
</dbReference>
<feature type="domain" description="HpcH/HpaI aldolase/citrate lyase" evidence="7">
    <location>
        <begin position="3"/>
        <end position="220"/>
    </location>
</feature>
<evidence type="ECO:0000256" key="2">
    <source>
        <dbReference type="ARBA" id="ARBA00005568"/>
    </source>
</evidence>
<keyword evidence="3 6" id="KW-0479">Metal-binding</keyword>
<evidence type="ECO:0000256" key="3">
    <source>
        <dbReference type="ARBA" id="ARBA00022723"/>
    </source>
</evidence>
<comment type="cofactor">
    <cofactor evidence="1">
        <name>Mg(2+)</name>
        <dbReference type="ChEBI" id="CHEBI:18420"/>
    </cofactor>
</comment>
<dbReference type="GO" id="GO:0006107">
    <property type="term" value="P:oxaloacetate metabolic process"/>
    <property type="evidence" value="ECO:0007669"/>
    <property type="project" value="TreeGrafter"/>
</dbReference>
<organism evidence="8 9">
    <name type="scientific">Ahrensia marina</name>
    <dbReference type="NCBI Taxonomy" id="1514904"/>
    <lineage>
        <taxon>Bacteria</taxon>
        <taxon>Pseudomonadati</taxon>
        <taxon>Pseudomonadota</taxon>
        <taxon>Alphaproteobacteria</taxon>
        <taxon>Hyphomicrobiales</taxon>
        <taxon>Ahrensiaceae</taxon>
        <taxon>Ahrensia</taxon>
    </lineage>
</organism>
<dbReference type="PATRIC" id="fig|1514904.3.peg.1111"/>
<evidence type="ECO:0000259" key="7">
    <source>
        <dbReference type="Pfam" id="PF03328"/>
    </source>
</evidence>
<keyword evidence="9" id="KW-1185">Reference proteome</keyword>
<evidence type="ECO:0000256" key="5">
    <source>
        <dbReference type="PIRSR" id="PIRSR015582-1"/>
    </source>
</evidence>
<reference evidence="8 9" key="1">
    <citation type="submission" date="2015-01" db="EMBL/GenBank/DDBJ databases">
        <title>Ahrensia donghaiensis sp. nov., a novel dimethylsulphoniopropionate-cleavage bacterium isolated from seawater and emended descriptions of the genus Ahrensia and Ahrensia kielensis.</title>
        <authorList>
            <person name="Liu J."/>
        </authorList>
    </citation>
    <scope>NUCLEOTIDE SEQUENCE [LARGE SCALE GENOMIC DNA]</scope>
    <source>
        <strain evidence="8 9">LZD062</strain>
    </source>
</reference>
<dbReference type="EMBL" id="JXMU01000016">
    <property type="protein sequence ID" value="KPB00804.1"/>
    <property type="molecule type" value="Genomic_DNA"/>
</dbReference>
<dbReference type="Proteomes" id="UP000038011">
    <property type="component" value="Unassembled WGS sequence"/>
</dbReference>
<evidence type="ECO:0000256" key="4">
    <source>
        <dbReference type="ARBA" id="ARBA00022842"/>
    </source>
</evidence>
<evidence type="ECO:0000256" key="6">
    <source>
        <dbReference type="PIRSR" id="PIRSR015582-2"/>
    </source>
</evidence>
<comment type="caution">
    <text evidence="8">The sequence shown here is derived from an EMBL/GenBank/DDBJ whole genome shotgun (WGS) entry which is preliminary data.</text>
</comment>
<dbReference type="RefSeq" id="WP_053999491.1">
    <property type="nucleotide sequence ID" value="NZ_JXMU01000016.1"/>
</dbReference>
<feature type="binding site" evidence="5">
    <location>
        <position position="126"/>
    </location>
    <ligand>
        <name>substrate</name>
    </ligand>
</feature>
<dbReference type="InterPro" id="IPR015813">
    <property type="entry name" value="Pyrv/PenolPyrv_kinase-like_dom"/>
</dbReference>
<dbReference type="GO" id="GO:0003824">
    <property type="term" value="F:catalytic activity"/>
    <property type="evidence" value="ECO:0007669"/>
    <property type="project" value="InterPro"/>
</dbReference>
<dbReference type="InterPro" id="IPR011206">
    <property type="entry name" value="Citrate_lyase_beta/mcl1/mcl2"/>
</dbReference>
<keyword evidence="4 6" id="KW-0460">Magnesium</keyword>
<dbReference type="InterPro" id="IPR005000">
    <property type="entry name" value="Aldolase/citrate-lyase_domain"/>
</dbReference>
<dbReference type="InterPro" id="IPR040442">
    <property type="entry name" value="Pyrv_kinase-like_dom_sf"/>
</dbReference>
<dbReference type="PANTHER" id="PTHR32308">
    <property type="entry name" value="LYASE BETA SUBUNIT, PUTATIVE (AFU_ORTHOLOGUE AFUA_4G13030)-RELATED"/>
    <property type="match status" value="1"/>
</dbReference>
<comment type="similarity">
    <text evidence="2">Belongs to the HpcH/HpaI aldolase family.</text>
</comment>
<accession>A0A0N0VLR6</accession>
<sequence length="282" mass="30940">MWRSLLYVPANVPRFLDKAQNRDADAIILDLEDSVPDSLKDEARRTLSTYWPQLKAGPSDLIVRINADLRRAIRDMEMAVQPGLSALYLPKVTSPEMVRQYAAIVEELEVERQMSVGSVRLIALIETPAALEAAFEIASADERLAGLSLGSEDFATACGMLPKPENLHYARQRIVFAARAAGIAPLGLLDSVANMDKNGREALITRSREFGFEGATAIHPDLVPFLNDGFMPSRAEKGWARGVVQALEEAEANGTGAALYKGNMVDRPMLLRAKAILERYSS</sequence>
<name>A0A0N0VLR6_9HYPH</name>
<evidence type="ECO:0000256" key="1">
    <source>
        <dbReference type="ARBA" id="ARBA00001946"/>
    </source>
</evidence>
<feature type="binding site" evidence="6">
    <location>
        <position position="153"/>
    </location>
    <ligand>
        <name>Mg(2+)</name>
        <dbReference type="ChEBI" id="CHEBI:18420"/>
    </ligand>
</feature>
<dbReference type="GO" id="GO:0000287">
    <property type="term" value="F:magnesium ion binding"/>
    <property type="evidence" value="ECO:0007669"/>
    <property type="project" value="TreeGrafter"/>
</dbReference>
<dbReference type="STRING" id="1514904.SU32_11340"/>
<dbReference type="PANTHER" id="PTHR32308:SF0">
    <property type="entry name" value="HPCH_HPAI ALDOLASE_CITRATE LYASE DOMAIN-CONTAINING PROTEIN"/>
    <property type="match status" value="1"/>
</dbReference>
<dbReference type="AlphaFoldDB" id="A0A0N0VLR6"/>
<dbReference type="Gene3D" id="3.20.20.60">
    <property type="entry name" value="Phosphoenolpyruvate-binding domains"/>
    <property type="match status" value="1"/>
</dbReference>
<feature type="binding site" evidence="6">
    <location>
        <position position="126"/>
    </location>
    <ligand>
        <name>Mg(2+)</name>
        <dbReference type="ChEBI" id="CHEBI:18420"/>
    </ligand>
</feature>
<gene>
    <name evidence="8" type="ORF">SU32_11340</name>
</gene>